<dbReference type="Pfam" id="PF12643">
    <property type="entry name" value="MazG-like"/>
    <property type="match status" value="1"/>
</dbReference>
<proteinExistence type="predicted"/>
<dbReference type="Gene3D" id="1.10.287.1080">
    <property type="entry name" value="MazG-like"/>
    <property type="match status" value="1"/>
</dbReference>
<organism evidence="1 2">
    <name type="scientific">Anaerorhabdus furcosa</name>
    <dbReference type="NCBI Taxonomy" id="118967"/>
    <lineage>
        <taxon>Bacteria</taxon>
        <taxon>Bacillati</taxon>
        <taxon>Bacillota</taxon>
        <taxon>Erysipelotrichia</taxon>
        <taxon>Erysipelotrichales</taxon>
        <taxon>Erysipelotrichaceae</taxon>
        <taxon>Anaerorhabdus</taxon>
    </lineage>
</organism>
<dbReference type="GO" id="GO:0009143">
    <property type="term" value="P:nucleoside triphosphate catabolic process"/>
    <property type="evidence" value="ECO:0007669"/>
    <property type="project" value="InterPro"/>
</dbReference>
<dbReference type="EMBL" id="FUWY01000004">
    <property type="protein sequence ID" value="SJZ79312.1"/>
    <property type="molecule type" value="Genomic_DNA"/>
</dbReference>
<dbReference type="AlphaFoldDB" id="A0A1T4NJ86"/>
<dbReference type="InterPro" id="IPR052555">
    <property type="entry name" value="dCTP_Pyrophosphatase"/>
</dbReference>
<protein>
    <submittedName>
        <fullName evidence="1">NTP pyrophosphatase, house-cleaning of non-canonical NTPs</fullName>
    </submittedName>
</protein>
<evidence type="ECO:0000313" key="1">
    <source>
        <dbReference type="EMBL" id="SJZ79312.1"/>
    </source>
</evidence>
<dbReference type="PIRSF" id="PIRSF029826">
    <property type="entry name" value="UCP029826_pph"/>
    <property type="match status" value="1"/>
</dbReference>
<dbReference type="CDD" id="cd11537">
    <property type="entry name" value="NTP-PPase_RS21-C6_like"/>
    <property type="match status" value="1"/>
</dbReference>
<dbReference type="GO" id="GO:0047429">
    <property type="term" value="F:nucleoside triphosphate diphosphatase activity"/>
    <property type="evidence" value="ECO:0007669"/>
    <property type="project" value="InterPro"/>
</dbReference>
<dbReference type="OrthoDB" id="9791898at2"/>
<accession>A0A1T4NJ86</accession>
<dbReference type="RefSeq" id="WP_078712051.1">
    <property type="nucleotide sequence ID" value="NZ_FUWY01000004.1"/>
</dbReference>
<dbReference type="STRING" id="118967.SAMN02745191_1659"/>
<keyword evidence="2" id="KW-1185">Reference proteome</keyword>
<dbReference type="PANTHER" id="PTHR46523:SF1">
    <property type="entry name" value="DCTP PYROPHOSPHATASE 1"/>
    <property type="match status" value="1"/>
</dbReference>
<name>A0A1T4NJ86_9FIRM</name>
<sequence>MEKIVDDIKEFIEKRNWRQFHTPDCLAKSISIEAGELLECFQWNNDYDKEHVLEEVADVLIYGLQMCIALDVNPEEIIRSKMEKNAKKYPVEKAKGNSTKYSDFK</sequence>
<evidence type="ECO:0000313" key="2">
    <source>
        <dbReference type="Proteomes" id="UP000243297"/>
    </source>
</evidence>
<gene>
    <name evidence="1" type="ORF">SAMN02745191_1659</name>
</gene>
<dbReference type="InterPro" id="IPR025984">
    <property type="entry name" value="DCTPP"/>
</dbReference>
<dbReference type="PANTHER" id="PTHR46523">
    <property type="entry name" value="DCTP PYROPHOSPHATASE 1"/>
    <property type="match status" value="1"/>
</dbReference>
<reference evidence="2" key="1">
    <citation type="submission" date="2017-02" db="EMBL/GenBank/DDBJ databases">
        <authorList>
            <person name="Varghese N."/>
            <person name="Submissions S."/>
        </authorList>
    </citation>
    <scope>NUCLEOTIDE SEQUENCE [LARGE SCALE GENOMIC DNA]</scope>
    <source>
        <strain evidence="2">ATCC 25662</strain>
    </source>
</reference>
<dbReference type="SUPFAM" id="SSF101386">
    <property type="entry name" value="all-alpha NTP pyrophosphatases"/>
    <property type="match status" value="1"/>
</dbReference>
<dbReference type="Proteomes" id="UP000243297">
    <property type="component" value="Unassembled WGS sequence"/>
</dbReference>